<dbReference type="EMBL" id="CP026260">
    <property type="protein sequence ID" value="AWP17827.1"/>
    <property type="molecule type" value="Genomic_DNA"/>
</dbReference>
<dbReference type="Proteomes" id="UP000246464">
    <property type="component" value="Chromosome 18"/>
</dbReference>
<dbReference type="AlphaFoldDB" id="A0A2U9CMN3"/>
<sequence length="78" mass="8615">MNEQPPGSRDQPTSSTANQPLAVFQSKCIHCAHFTPLCVDGELLQTEASVLWHLPHNDVTVYRTEVGSVLRLMHSGTE</sequence>
<reference evidence="1 2" key="1">
    <citation type="submission" date="2017-12" db="EMBL/GenBank/DDBJ databases">
        <title>Integrating genomic resources of turbot (Scophthalmus maximus) in depth evaluation of genetic and physical mapping variation across individuals.</title>
        <authorList>
            <person name="Martinez P."/>
        </authorList>
    </citation>
    <scope>NUCLEOTIDE SEQUENCE [LARGE SCALE GENOMIC DNA]</scope>
</reference>
<organism evidence="1 2">
    <name type="scientific">Scophthalmus maximus</name>
    <name type="common">Turbot</name>
    <name type="synonym">Psetta maxima</name>
    <dbReference type="NCBI Taxonomy" id="52904"/>
    <lineage>
        <taxon>Eukaryota</taxon>
        <taxon>Metazoa</taxon>
        <taxon>Chordata</taxon>
        <taxon>Craniata</taxon>
        <taxon>Vertebrata</taxon>
        <taxon>Euteleostomi</taxon>
        <taxon>Actinopterygii</taxon>
        <taxon>Neopterygii</taxon>
        <taxon>Teleostei</taxon>
        <taxon>Neoteleostei</taxon>
        <taxon>Acanthomorphata</taxon>
        <taxon>Carangaria</taxon>
        <taxon>Pleuronectiformes</taxon>
        <taxon>Pleuronectoidei</taxon>
        <taxon>Scophthalmidae</taxon>
        <taxon>Scophthalmus</taxon>
    </lineage>
</organism>
<proteinExistence type="predicted"/>
<name>A0A2U9CMN3_SCOMX</name>
<gene>
    <name evidence="1" type="ORF">SMAX5B_017248</name>
</gene>
<accession>A0A2U9CMN3</accession>
<protein>
    <submittedName>
        <fullName evidence="1">Uncharacterized protein</fullName>
    </submittedName>
</protein>
<keyword evidence="2" id="KW-1185">Reference proteome</keyword>
<evidence type="ECO:0000313" key="2">
    <source>
        <dbReference type="Proteomes" id="UP000246464"/>
    </source>
</evidence>
<evidence type="ECO:0000313" key="1">
    <source>
        <dbReference type="EMBL" id="AWP17827.1"/>
    </source>
</evidence>